<dbReference type="Proteomes" id="UP000828390">
    <property type="component" value="Unassembled WGS sequence"/>
</dbReference>
<name>A0A9D4DRR7_DREPO</name>
<evidence type="ECO:0000313" key="2">
    <source>
        <dbReference type="Proteomes" id="UP000828390"/>
    </source>
</evidence>
<reference evidence="1" key="1">
    <citation type="journal article" date="2019" name="bioRxiv">
        <title>The Genome of the Zebra Mussel, Dreissena polymorpha: A Resource for Invasive Species Research.</title>
        <authorList>
            <person name="McCartney M.A."/>
            <person name="Auch B."/>
            <person name="Kono T."/>
            <person name="Mallez S."/>
            <person name="Zhang Y."/>
            <person name="Obille A."/>
            <person name="Becker A."/>
            <person name="Abrahante J.E."/>
            <person name="Garbe J."/>
            <person name="Badalamenti J.P."/>
            <person name="Herman A."/>
            <person name="Mangelson H."/>
            <person name="Liachko I."/>
            <person name="Sullivan S."/>
            <person name="Sone E.D."/>
            <person name="Koren S."/>
            <person name="Silverstein K.A.T."/>
            <person name="Beckman K.B."/>
            <person name="Gohl D.M."/>
        </authorList>
    </citation>
    <scope>NUCLEOTIDE SEQUENCE</scope>
    <source>
        <strain evidence="1">Duluth1</strain>
        <tissue evidence="1">Whole animal</tissue>
    </source>
</reference>
<gene>
    <name evidence="1" type="ORF">DPMN_188509</name>
</gene>
<protein>
    <submittedName>
        <fullName evidence="1">Uncharacterized protein</fullName>
    </submittedName>
</protein>
<evidence type="ECO:0000313" key="1">
    <source>
        <dbReference type="EMBL" id="KAH3753858.1"/>
    </source>
</evidence>
<dbReference type="AlphaFoldDB" id="A0A9D4DRR7"/>
<keyword evidence="2" id="KW-1185">Reference proteome</keyword>
<sequence>MANVKVLARCLRRTADDELAMTIARVFSKNSLANKITPVCKTHSNRFHQDLLTYLTMCNPCNHHLFFLSDHV</sequence>
<accession>A0A9D4DRR7</accession>
<organism evidence="1 2">
    <name type="scientific">Dreissena polymorpha</name>
    <name type="common">Zebra mussel</name>
    <name type="synonym">Mytilus polymorpha</name>
    <dbReference type="NCBI Taxonomy" id="45954"/>
    <lineage>
        <taxon>Eukaryota</taxon>
        <taxon>Metazoa</taxon>
        <taxon>Spiralia</taxon>
        <taxon>Lophotrochozoa</taxon>
        <taxon>Mollusca</taxon>
        <taxon>Bivalvia</taxon>
        <taxon>Autobranchia</taxon>
        <taxon>Heteroconchia</taxon>
        <taxon>Euheterodonta</taxon>
        <taxon>Imparidentia</taxon>
        <taxon>Neoheterodontei</taxon>
        <taxon>Myida</taxon>
        <taxon>Dreissenoidea</taxon>
        <taxon>Dreissenidae</taxon>
        <taxon>Dreissena</taxon>
    </lineage>
</organism>
<dbReference type="EMBL" id="JAIWYP010000010">
    <property type="protein sequence ID" value="KAH3753858.1"/>
    <property type="molecule type" value="Genomic_DNA"/>
</dbReference>
<comment type="caution">
    <text evidence="1">The sequence shown here is derived from an EMBL/GenBank/DDBJ whole genome shotgun (WGS) entry which is preliminary data.</text>
</comment>
<reference evidence="1" key="2">
    <citation type="submission" date="2020-11" db="EMBL/GenBank/DDBJ databases">
        <authorList>
            <person name="McCartney M.A."/>
            <person name="Auch B."/>
            <person name="Kono T."/>
            <person name="Mallez S."/>
            <person name="Becker A."/>
            <person name="Gohl D.M."/>
            <person name="Silverstein K.A.T."/>
            <person name="Koren S."/>
            <person name="Bechman K.B."/>
            <person name="Herman A."/>
            <person name="Abrahante J.E."/>
            <person name="Garbe J."/>
        </authorList>
    </citation>
    <scope>NUCLEOTIDE SEQUENCE</scope>
    <source>
        <strain evidence="1">Duluth1</strain>
        <tissue evidence="1">Whole animal</tissue>
    </source>
</reference>
<proteinExistence type="predicted"/>